<dbReference type="Proteomes" id="UP000694863">
    <property type="component" value="Unplaced"/>
</dbReference>
<gene>
    <name evidence="2" type="primary">CYREN</name>
</gene>
<keyword evidence="1" id="KW-1185">Reference proteome</keyword>
<sequence length="153" mass="16741">MKSGNKNRVLPTWMTAQVAEKQEVPAKNPRKRRKAAVTMTAATRPAAQRTTYCMNEAELVDVALGILIEGRQPERPEEHTALAAADKPECSPTHSGPLWPLGSQEEDEDKEEASLPPSRASSLGLGVPDSACSPPQVDEEEDALKYVREIFFS</sequence>
<protein>
    <submittedName>
        <fullName evidence="2">Cell cycle regulator of non-homologous end joining</fullName>
    </submittedName>
</protein>
<accession>A0AC55CYV1</accession>
<dbReference type="RefSeq" id="XP_045144680.1">
    <property type="nucleotide sequence ID" value="XM_045288745.1"/>
</dbReference>
<evidence type="ECO:0000313" key="2">
    <source>
        <dbReference type="RefSeq" id="XP_045144680.1"/>
    </source>
</evidence>
<reference evidence="2" key="1">
    <citation type="submission" date="2025-08" db="UniProtKB">
        <authorList>
            <consortium name="RefSeq"/>
        </authorList>
    </citation>
    <scope>IDENTIFICATION</scope>
</reference>
<proteinExistence type="predicted"/>
<organism evidence="1 2">
    <name type="scientific">Echinops telfairi</name>
    <name type="common">Lesser hedgehog tenrec</name>
    <dbReference type="NCBI Taxonomy" id="9371"/>
    <lineage>
        <taxon>Eukaryota</taxon>
        <taxon>Metazoa</taxon>
        <taxon>Chordata</taxon>
        <taxon>Craniata</taxon>
        <taxon>Vertebrata</taxon>
        <taxon>Euteleostomi</taxon>
        <taxon>Mammalia</taxon>
        <taxon>Eutheria</taxon>
        <taxon>Afrotheria</taxon>
        <taxon>Tenrecidae</taxon>
        <taxon>Tenrecinae</taxon>
        <taxon>Echinops</taxon>
    </lineage>
</organism>
<evidence type="ECO:0000313" key="1">
    <source>
        <dbReference type="Proteomes" id="UP000694863"/>
    </source>
</evidence>
<name>A0AC55CYV1_ECHTE</name>